<dbReference type="AlphaFoldDB" id="A0A4V3C3L2"/>
<sequence>MGKLVNSALGILILVTGVCINADAQQQNEVVSKYGKANGNFIGAVSVKMYTDAKTALNCSVGSVSFEAGARSKWHKHPGGQMLMVTEGKGYYQERGKIKKVILKGDFISCLPNVEHWHGAAEDSGMTHVAIGPNVDQGAVTWLEHVTDAIYLQK</sequence>
<proteinExistence type="predicted"/>
<dbReference type="Gene3D" id="2.60.120.10">
    <property type="entry name" value="Jelly Rolls"/>
    <property type="match status" value="1"/>
</dbReference>
<protein>
    <submittedName>
        <fullName evidence="3">Quercetin dioxygenase-like cupin family protein</fullName>
    </submittedName>
</protein>
<organism evidence="3 4">
    <name type="scientific">Pedobacter duraquae</name>
    <dbReference type="NCBI Taxonomy" id="425511"/>
    <lineage>
        <taxon>Bacteria</taxon>
        <taxon>Pseudomonadati</taxon>
        <taxon>Bacteroidota</taxon>
        <taxon>Sphingobacteriia</taxon>
        <taxon>Sphingobacteriales</taxon>
        <taxon>Sphingobacteriaceae</taxon>
        <taxon>Pedobacter</taxon>
    </lineage>
</organism>
<dbReference type="InterPro" id="IPR011051">
    <property type="entry name" value="RmlC_Cupin_sf"/>
</dbReference>
<gene>
    <name evidence="3" type="ORF">CLV32_1463</name>
</gene>
<keyword evidence="4" id="KW-1185">Reference proteome</keyword>
<dbReference type="Pfam" id="PF07883">
    <property type="entry name" value="Cupin_2"/>
    <property type="match status" value="1"/>
</dbReference>
<name>A0A4V3C3L2_9SPHI</name>
<feature type="chain" id="PRO_5020950091" evidence="1">
    <location>
        <begin position="25"/>
        <end position="154"/>
    </location>
</feature>
<keyword evidence="3" id="KW-0223">Dioxygenase</keyword>
<evidence type="ECO:0000313" key="3">
    <source>
        <dbReference type="EMBL" id="TDO22488.1"/>
    </source>
</evidence>
<keyword evidence="1" id="KW-0732">Signal</keyword>
<dbReference type="CDD" id="cd02233">
    <property type="entry name" value="cupin_HNL-like"/>
    <property type="match status" value="1"/>
</dbReference>
<evidence type="ECO:0000256" key="1">
    <source>
        <dbReference type="SAM" id="SignalP"/>
    </source>
</evidence>
<feature type="signal peptide" evidence="1">
    <location>
        <begin position="1"/>
        <end position="24"/>
    </location>
</feature>
<comment type="caution">
    <text evidence="3">The sequence shown here is derived from an EMBL/GenBank/DDBJ whole genome shotgun (WGS) entry which is preliminary data.</text>
</comment>
<accession>A0A4V3C3L2</accession>
<dbReference type="Proteomes" id="UP000295499">
    <property type="component" value="Unassembled WGS sequence"/>
</dbReference>
<dbReference type="InterPro" id="IPR047263">
    <property type="entry name" value="HNL-like_cupin"/>
</dbReference>
<dbReference type="InterPro" id="IPR013096">
    <property type="entry name" value="Cupin_2"/>
</dbReference>
<feature type="domain" description="Cupin type-2" evidence="2">
    <location>
        <begin position="64"/>
        <end position="126"/>
    </location>
</feature>
<dbReference type="EMBL" id="SNWM01000002">
    <property type="protein sequence ID" value="TDO22488.1"/>
    <property type="molecule type" value="Genomic_DNA"/>
</dbReference>
<reference evidence="3 4" key="1">
    <citation type="submission" date="2019-03" db="EMBL/GenBank/DDBJ databases">
        <title>Genomic Encyclopedia of Archaeal and Bacterial Type Strains, Phase II (KMG-II): from individual species to whole genera.</title>
        <authorList>
            <person name="Goeker M."/>
        </authorList>
    </citation>
    <scope>NUCLEOTIDE SEQUENCE [LARGE SCALE GENOMIC DNA]</scope>
    <source>
        <strain evidence="3 4">DSM 19034</strain>
    </source>
</reference>
<dbReference type="RefSeq" id="WP_133553884.1">
    <property type="nucleotide sequence ID" value="NZ_SNWM01000002.1"/>
</dbReference>
<evidence type="ECO:0000313" key="4">
    <source>
        <dbReference type="Proteomes" id="UP000295499"/>
    </source>
</evidence>
<evidence type="ECO:0000259" key="2">
    <source>
        <dbReference type="Pfam" id="PF07883"/>
    </source>
</evidence>
<dbReference type="PANTHER" id="PTHR43698:SF1">
    <property type="entry name" value="BLL4564 PROTEIN"/>
    <property type="match status" value="1"/>
</dbReference>
<dbReference type="OrthoDB" id="9802489at2"/>
<dbReference type="GO" id="GO:0051213">
    <property type="term" value="F:dioxygenase activity"/>
    <property type="evidence" value="ECO:0007669"/>
    <property type="project" value="UniProtKB-KW"/>
</dbReference>
<keyword evidence="3" id="KW-0560">Oxidoreductase</keyword>
<dbReference type="InterPro" id="IPR014710">
    <property type="entry name" value="RmlC-like_jellyroll"/>
</dbReference>
<dbReference type="SUPFAM" id="SSF51182">
    <property type="entry name" value="RmlC-like cupins"/>
    <property type="match status" value="1"/>
</dbReference>
<dbReference type="PANTHER" id="PTHR43698">
    <property type="entry name" value="RIBD C-TERMINAL DOMAIN CONTAINING PROTEIN"/>
    <property type="match status" value="1"/>
</dbReference>